<accession>A0A835GXF5</accession>
<sequence>MEYGPNSVGSVRTLFILTIYRMNSAFSVELERLCEAVSILKLLQCSEDFYLNPSDASKPSVVILPKLRCHHLAKRIIEVSVQ</sequence>
<comment type="caution">
    <text evidence="1">The sequence shown here is derived from an EMBL/GenBank/DDBJ whole genome shotgun (WGS) entry which is preliminary data.</text>
</comment>
<dbReference type="EMBL" id="JADFTS010000009">
    <property type="protein sequence ID" value="KAF9588636.1"/>
    <property type="molecule type" value="Genomic_DNA"/>
</dbReference>
<dbReference type="Proteomes" id="UP000631114">
    <property type="component" value="Unassembled WGS sequence"/>
</dbReference>
<organism evidence="1 2">
    <name type="scientific">Coptis chinensis</name>
    <dbReference type="NCBI Taxonomy" id="261450"/>
    <lineage>
        <taxon>Eukaryota</taxon>
        <taxon>Viridiplantae</taxon>
        <taxon>Streptophyta</taxon>
        <taxon>Embryophyta</taxon>
        <taxon>Tracheophyta</taxon>
        <taxon>Spermatophyta</taxon>
        <taxon>Magnoliopsida</taxon>
        <taxon>Ranunculales</taxon>
        <taxon>Ranunculaceae</taxon>
        <taxon>Coptidoideae</taxon>
        <taxon>Coptis</taxon>
    </lineage>
</organism>
<gene>
    <name evidence="1" type="ORF">IFM89_014098</name>
</gene>
<proteinExistence type="predicted"/>
<reference evidence="1 2" key="1">
    <citation type="submission" date="2020-10" db="EMBL/GenBank/DDBJ databases">
        <title>The Coptis chinensis genome and diversification of protoberbering-type alkaloids.</title>
        <authorList>
            <person name="Wang B."/>
            <person name="Shu S."/>
            <person name="Song C."/>
            <person name="Liu Y."/>
        </authorList>
    </citation>
    <scope>NUCLEOTIDE SEQUENCE [LARGE SCALE GENOMIC DNA]</scope>
    <source>
        <strain evidence="1">HL-2020</strain>
        <tissue evidence="1">Leaf</tissue>
    </source>
</reference>
<protein>
    <submittedName>
        <fullName evidence="1">Uncharacterized protein</fullName>
    </submittedName>
</protein>
<evidence type="ECO:0000313" key="1">
    <source>
        <dbReference type="EMBL" id="KAF9588636.1"/>
    </source>
</evidence>
<keyword evidence="2" id="KW-1185">Reference proteome</keyword>
<evidence type="ECO:0000313" key="2">
    <source>
        <dbReference type="Proteomes" id="UP000631114"/>
    </source>
</evidence>
<dbReference type="AlphaFoldDB" id="A0A835GXF5"/>
<name>A0A835GXF5_9MAGN</name>